<evidence type="ECO:0000256" key="4">
    <source>
        <dbReference type="ARBA" id="ARBA00023242"/>
    </source>
</evidence>
<dbReference type="STRING" id="5722.A2DIF6"/>
<dbReference type="VEuPathDB" id="TrichDB:TVAGG3_0601250"/>
<dbReference type="GO" id="GO:0006367">
    <property type="term" value="P:transcription initiation at RNA polymerase II promoter"/>
    <property type="evidence" value="ECO:0000318"/>
    <property type="project" value="GO_Central"/>
</dbReference>
<evidence type="ECO:0000313" key="7">
    <source>
        <dbReference type="Proteomes" id="UP000001542"/>
    </source>
</evidence>
<keyword evidence="2" id="KW-0805">Transcription regulation</keyword>
<evidence type="ECO:0000256" key="5">
    <source>
        <dbReference type="ARBA" id="ARBA00025730"/>
    </source>
</evidence>
<dbReference type="PANTHER" id="PTHR21242:SF0">
    <property type="entry name" value="TRANSCRIPTION INITIATION FACTOR TFIID SUBUNIT 10"/>
    <property type="match status" value="1"/>
</dbReference>
<dbReference type="AlphaFoldDB" id="A2DIF6"/>
<dbReference type="SMR" id="A2DIF6"/>
<dbReference type="GO" id="GO:0000124">
    <property type="term" value="C:SAGA complex"/>
    <property type="evidence" value="ECO:0000318"/>
    <property type="project" value="GO_Central"/>
</dbReference>
<keyword evidence="3" id="KW-0804">Transcription</keyword>
<sequence length="123" mass="13778">MMQYPNAQDSADIENFMIKLQDYPSPIPDSVIKHICAESGLNTTDARVTSAISVVTQKFISEVLRNCSDFAKARAAQENPGKIRKLDLQFSDLKQALAKRGIHVNRPEFIVSLPQKTDNNNKM</sequence>
<dbReference type="CDD" id="cd07982">
    <property type="entry name" value="HFD_TAF10"/>
    <property type="match status" value="1"/>
</dbReference>
<dbReference type="InParanoid" id="A2DIF6"/>
<dbReference type="PANTHER" id="PTHR21242">
    <property type="entry name" value="TRANSCRIPTION INITIATION FACTOR TFIID SUBUNIT 10"/>
    <property type="match status" value="1"/>
</dbReference>
<accession>A2DIF6</accession>
<proteinExistence type="inferred from homology"/>
<organism evidence="6 7">
    <name type="scientific">Trichomonas vaginalis (strain ATCC PRA-98 / G3)</name>
    <dbReference type="NCBI Taxonomy" id="412133"/>
    <lineage>
        <taxon>Eukaryota</taxon>
        <taxon>Metamonada</taxon>
        <taxon>Parabasalia</taxon>
        <taxon>Trichomonadida</taxon>
        <taxon>Trichomonadidae</taxon>
        <taxon>Trichomonas</taxon>
    </lineage>
</organism>
<dbReference type="EMBL" id="DS113204">
    <property type="protein sequence ID" value="EAY19760.1"/>
    <property type="molecule type" value="Genomic_DNA"/>
</dbReference>
<dbReference type="VEuPathDB" id="TrichDB:TVAG_178040"/>
<gene>
    <name evidence="6" type="ORF">TVAG_178040</name>
</gene>
<dbReference type="InterPro" id="IPR003923">
    <property type="entry name" value="TAF10"/>
</dbReference>
<evidence type="ECO:0000313" key="6">
    <source>
        <dbReference type="EMBL" id="EAY19760.1"/>
    </source>
</evidence>
<reference evidence="6" key="1">
    <citation type="submission" date="2006-10" db="EMBL/GenBank/DDBJ databases">
        <authorList>
            <person name="Amadeo P."/>
            <person name="Zhao Q."/>
            <person name="Wortman J."/>
            <person name="Fraser-Liggett C."/>
            <person name="Carlton J."/>
        </authorList>
    </citation>
    <scope>NUCLEOTIDE SEQUENCE</scope>
    <source>
        <strain evidence="6">G3</strain>
    </source>
</reference>
<dbReference type="FunCoup" id="A2DIF6">
    <property type="interactions" value="200"/>
</dbReference>
<dbReference type="GO" id="GO:1990841">
    <property type="term" value="F:promoter-specific chromatin binding"/>
    <property type="evidence" value="ECO:0000318"/>
    <property type="project" value="GO_Central"/>
</dbReference>
<evidence type="ECO:0008006" key="8">
    <source>
        <dbReference type="Google" id="ProtNLM"/>
    </source>
</evidence>
<dbReference type="Pfam" id="PF03540">
    <property type="entry name" value="TAF10"/>
    <property type="match status" value="1"/>
</dbReference>
<dbReference type="RefSeq" id="XP_001580746.1">
    <property type="nucleotide sequence ID" value="XM_001580696.1"/>
</dbReference>
<dbReference type="PRINTS" id="PR01443">
    <property type="entry name" value="TFIID30KDSUB"/>
</dbReference>
<evidence type="ECO:0000256" key="1">
    <source>
        <dbReference type="ARBA" id="ARBA00004123"/>
    </source>
</evidence>
<evidence type="ECO:0000256" key="2">
    <source>
        <dbReference type="ARBA" id="ARBA00023015"/>
    </source>
</evidence>
<comment type="subcellular location">
    <subcellularLocation>
        <location evidence="1">Nucleus</location>
    </subcellularLocation>
</comment>
<reference evidence="6" key="2">
    <citation type="journal article" date="2007" name="Science">
        <title>Draft genome sequence of the sexually transmitted pathogen Trichomonas vaginalis.</title>
        <authorList>
            <person name="Carlton J.M."/>
            <person name="Hirt R.P."/>
            <person name="Silva J.C."/>
            <person name="Delcher A.L."/>
            <person name="Schatz M."/>
            <person name="Zhao Q."/>
            <person name="Wortman J.R."/>
            <person name="Bidwell S.L."/>
            <person name="Alsmark U.C.M."/>
            <person name="Besteiro S."/>
            <person name="Sicheritz-Ponten T."/>
            <person name="Noel C.J."/>
            <person name="Dacks J.B."/>
            <person name="Foster P.G."/>
            <person name="Simillion C."/>
            <person name="Van de Peer Y."/>
            <person name="Miranda-Saavedra D."/>
            <person name="Barton G.J."/>
            <person name="Westrop G.D."/>
            <person name="Mueller S."/>
            <person name="Dessi D."/>
            <person name="Fiori P.L."/>
            <person name="Ren Q."/>
            <person name="Paulsen I."/>
            <person name="Zhang H."/>
            <person name="Bastida-Corcuera F.D."/>
            <person name="Simoes-Barbosa A."/>
            <person name="Brown M.T."/>
            <person name="Hayes R.D."/>
            <person name="Mukherjee M."/>
            <person name="Okumura C.Y."/>
            <person name="Schneider R."/>
            <person name="Smith A.J."/>
            <person name="Vanacova S."/>
            <person name="Villalvazo M."/>
            <person name="Haas B.J."/>
            <person name="Pertea M."/>
            <person name="Feldblyum T.V."/>
            <person name="Utterback T.R."/>
            <person name="Shu C.L."/>
            <person name="Osoegawa K."/>
            <person name="de Jong P.J."/>
            <person name="Hrdy I."/>
            <person name="Horvathova L."/>
            <person name="Zubacova Z."/>
            <person name="Dolezal P."/>
            <person name="Malik S.B."/>
            <person name="Logsdon J.M. Jr."/>
            <person name="Henze K."/>
            <person name="Gupta A."/>
            <person name="Wang C.C."/>
            <person name="Dunne R.L."/>
            <person name="Upcroft J.A."/>
            <person name="Upcroft P."/>
            <person name="White O."/>
            <person name="Salzberg S.L."/>
            <person name="Tang P."/>
            <person name="Chiu C.-H."/>
            <person name="Lee Y.-S."/>
            <person name="Embley T.M."/>
            <person name="Coombs G.H."/>
            <person name="Mottram J.C."/>
            <person name="Tachezy J."/>
            <person name="Fraser-Liggett C.M."/>
            <person name="Johnson P.J."/>
        </authorList>
    </citation>
    <scope>NUCLEOTIDE SEQUENCE [LARGE SCALE GENOMIC DNA]</scope>
    <source>
        <strain evidence="6">G3</strain>
    </source>
</reference>
<dbReference type="Proteomes" id="UP000001542">
    <property type="component" value="Unassembled WGS sequence"/>
</dbReference>
<evidence type="ECO:0000256" key="3">
    <source>
        <dbReference type="ARBA" id="ARBA00023163"/>
    </source>
</evidence>
<dbReference type="KEGG" id="tva:5465292"/>
<comment type="similarity">
    <text evidence="5">Belongs to the TAF10 family.</text>
</comment>
<keyword evidence="7" id="KW-1185">Reference proteome</keyword>
<dbReference type="OrthoDB" id="154356at2759"/>
<name>A2DIF6_TRIV3</name>
<protein>
    <recommendedName>
        <fullName evidence="8">Transcription initiation factor TFIID subunit 10</fullName>
    </recommendedName>
</protein>
<dbReference type="GO" id="GO:0005669">
    <property type="term" value="C:transcription factor TFIID complex"/>
    <property type="evidence" value="ECO:0000318"/>
    <property type="project" value="GO_Central"/>
</dbReference>
<dbReference type="eggNOG" id="KOG3423">
    <property type="taxonomic scope" value="Eukaryota"/>
</dbReference>
<keyword evidence="4" id="KW-0539">Nucleus</keyword>